<reference evidence="5" key="1">
    <citation type="journal article" date="2019" name="Int. J. Syst. Evol. Microbiol.">
        <title>The Global Catalogue of Microorganisms (GCM) 10K type strain sequencing project: providing services to taxonomists for standard genome sequencing and annotation.</title>
        <authorList>
            <consortium name="The Broad Institute Genomics Platform"/>
            <consortium name="The Broad Institute Genome Sequencing Center for Infectious Disease"/>
            <person name="Wu L."/>
            <person name="Ma J."/>
        </authorList>
    </citation>
    <scope>NUCLEOTIDE SEQUENCE [LARGE SCALE GENOMIC DNA]</scope>
    <source>
        <strain evidence="5">CGMCC 1.8859</strain>
    </source>
</reference>
<dbReference type="Gene3D" id="3.30.70.270">
    <property type="match status" value="1"/>
</dbReference>
<dbReference type="PANTHER" id="PTHR45138">
    <property type="entry name" value="REGULATORY COMPONENTS OF SENSORY TRANSDUCTION SYSTEM"/>
    <property type="match status" value="1"/>
</dbReference>
<accession>A0ABQ2P897</accession>
<dbReference type="InterPro" id="IPR011990">
    <property type="entry name" value="TPR-like_helical_dom_sf"/>
</dbReference>
<evidence type="ECO:0000256" key="1">
    <source>
        <dbReference type="ARBA" id="ARBA00012528"/>
    </source>
</evidence>
<dbReference type="Proteomes" id="UP000637267">
    <property type="component" value="Unassembled WGS sequence"/>
</dbReference>
<sequence>MTQGGHAHLLDTELDLIADMLMSAPEEARRVALNIAEEAAVLHSQATLARARLFHALTLMYQGQLETGTPLLERAIEAARRHRLTEDLPVALDQAADSVLLQGRFDQAMRYWVECLELAIAARNTALCVRSHLGIGKIHFALGDFEAAKTHHLRSAEYGHTFYDPTIYCATYLCLAADFLRLEQTPSAFVALKIAHDALPKARGKATWQIELAAYYAEAHTSNGDYVAAQTWVDEALDACEQGSQRQQWGEIITRIAWAGLLERQNKRADALTQLHQALDDALILNAPSLILRIHHQLYQVNKAFGQFEAALHHHRAWHQALESQRARLNEQKLQHATQRRLARLEQRMELERARHENHRLLARVQTHEQTIQTLSSVAQTDALTGAWNRRALEERLARLHEESCNDGWPLCVLMIDLDHFKEINDRFTHILGDQVLQGVVQLIASACRSDEFIARYGGEEFTLLLPGLQLAGALQIAERIRTTVNEHTWPALPDVRLTVSIGAAELHEGEAAASLLARADMALYEAKRSGRNKVCQAAEN</sequence>
<dbReference type="SUPFAM" id="SSF48452">
    <property type="entry name" value="TPR-like"/>
    <property type="match status" value="1"/>
</dbReference>
<feature type="domain" description="GGDEF" evidence="3">
    <location>
        <begin position="409"/>
        <end position="540"/>
    </location>
</feature>
<dbReference type="EC" id="2.7.7.65" evidence="1"/>
<evidence type="ECO:0000256" key="2">
    <source>
        <dbReference type="SAM" id="Coils"/>
    </source>
</evidence>
<protein>
    <recommendedName>
        <fullName evidence="1">diguanylate cyclase</fullName>
        <ecNumber evidence="1">2.7.7.65</ecNumber>
    </recommendedName>
</protein>
<proteinExistence type="predicted"/>
<dbReference type="InterPro" id="IPR043128">
    <property type="entry name" value="Rev_trsase/Diguanyl_cyclase"/>
</dbReference>
<name>A0ABQ2P897_9NEIS</name>
<dbReference type="InterPro" id="IPR000160">
    <property type="entry name" value="GGDEF_dom"/>
</dbReference>
<dbReference type="SMART" id="SM00267">
    <property type="entry name" value="GGDEF"/>
    <property type="match status" value="1"/>
</dbReference>
<dbReference type="PROSITE" id="PS50887">
    <property type="entry name" value="GGDEF"/>
    <property type="match status" value="1"/>
</dbReference>
<dbReference type="PANTHER" id="PTHR45138:SF24">
    <property type="entry name" value="DIGUANYLATE CYCLASE DGCC-RELATED"/>
    <property type="match status" value="1"/>
</dbReference>
<dbReference type="InterPro" id="IPR050469">
    <property type="entry name" value="Diguanylate_Cyclase"/>
</dbReference>
<comment type="caution">
    <text evidence="4">The sequence shown here is derived from an EMBL/GenBank/DDBJ whole genome shotgun (WGS) entry which is preliminary data.</text>
</comment>
<dbReference type="RefSeq" id="WP_188703567.1">
    <property type="nucleotide sequence ID" value="NZ_BMLX01000002.1"/>
</dbReference>
<dbReference type="EMBL" id="BMLX01000002">
    <property type="protein sequence ID" value="GGP20171.1"/>
    <property type="molecule type" value="Genomic_DNA"/>
</dbReference>
<dbReference type="NCBIfam" id="TIGR00254">
    <property type="entry name" value="GGDEF"/>
    <property type="match status" value="1"/>
</dbReference>
<dbReference type="InterPro" id="IPR029787">
    <property type="entry name" value="Nucleotide_cyclase"/>
</dbReference>
<dbReference type="Gene3D" id="1.25.40.10">
    <property type="entry name" value="Tetratricopeptide repeat domain"/>
    <property type="match status" value="1"/>
</dbReference>
<keyword evidence="2" id="KW-0175">Coiled coil</keyword>
<gene>
    <name evidence="4" type="ORF">GCM10010970_13900</name>
</gene>
<dbReference type="Pfam" id="PF00990">
    <property type="entry name" value="GGDEF"/>
    <property type="match status" value="1"/>
</dbReference>
<dbReference type="SUPFAM" id="SSF55073">
    <property type="entry name" value="Nucleotide cyclase"/>
    <property type="match status" value="1"/>
</dbReference>
<dbReference type="CDD" id="cd01949">
    <property type="entry name" value="GGDEF"/>
    <property type="match status" value="1"/>
</dbReference>
<organism evidence="4 5">
    <name type="scientific">Silvimonas iriomotensis</name>
    <dbReference type="NCBI Taxonomy" id="449662"/>
    <lineage>
        <taxon>Bacteria</taxon>
        <taxon>Pseudomonadati</taxon>
        <taxon>Pseudomonadota</taxon>
        <taxon>Betaproteobacteria</taxon>
        <taxon>Neisseriales</taxon>
        <taxon>Chitinibacteraceae</taxon>
        <taxon>Silvimonas</taxon>
    </lineage>
</organism>
<feature type="coiled-coil region" evidence="2">
    <location>
        <begin position="319"/>
        <end position="371"/>
    </location>
</feature>
<keyword evidence="5" id="KW-1185">Reference proteome</keyword>
<evidence type="ECO:0000259" key="3">
    <source>
        <dbReference type="PROSITE" id="PS50887"/>
    </source>
</evidence>
<evidence type="ECO:0000313" key="4">
    <source>
        <dbReference type="EMBL" id="GGP20171.1"/>
    </source>
</evidence>
<evidence type="ECO:0000313" key="5">
    <source>
        <dbReference type="Proteomes" id="UP000637267"/>
    </source>
</evidence>